<evidence type="ECO:0000313" key="2">
    <source>
        <dbReference type="Proteomes" id="UP001152795"/>
    </source>
</evidence>
<proteinExistence type="predicted"/>
<comment type="caution">
    <text evidence="1">The sequence shown here is derived from an EMBL/GenBank/DDBJ whole genome shotgun (WGS) entry which is preliminary data.</text>
</comment>
<name>A0A7D9E637_PARCT</name>
<evidence type="ECO:0000313" key="1">
    <source>
        <dbReference type="EMBL" id="CAB4001680.1"/>
    </source>
</evidence>
<protein>
    <submittedName>
        <fullName evidence="1">Uncharacterized protein</fullName>
    </submittedName>
</protein>
<gene>
    <name evidence="1" type="ORF">PACLA_8A011108</name>
</gene>
<reference evidence="1" key="1">
    <citation type="submission" date="2020-04" db="EMBL/GenBank/DDBJ databases">
        <authorList>
            <person name="Alioto T."/>
            <person name="Alioto T."/>
            <person name="Gomez Garrido J."/>
        </authorList>
    </citation>
    <scope>NUCLEOTIDE SEQUENCE</scope>
    <source>
        <strain evidence="1">A484AB</strain>
    </source>
</reference>
<sequence length="153" mass="16928">MSSLRVYKRERTVIEKILGEYENGKTKIVTLKQWTKKCGLHVGRVNSAKDTFIYDSGIDISFDDMEQLADALPTMSKASQAVNYAELSESKDSYGNQYRLVLKSSEYGGLKVCKFKKAPSPVEFGTDDTDVLDPAPVTVAAKIPQPAKDPEEG</sequence>
<dbReference type="Proteomes" id="UP001152795">
    <property type="component" value="Unassembled WGS sequence"/>
</dbReference>
<organism evidence="1 2">
    <name type="scientific">Paramuricea clavata</name>
    <name type="common">Red gorgonian</name>
    <name type="synonym">Violescent sea-whip</name>
    <dbReference type="NCBI Taxonomy" id="317549"/>
    <lineage>
        <taxon>Eukaryota</taxon>
        <taxon>Metazoa</taxon>
        <taxon>Cnidaria</taxon>
        <taxon>Anthozoa</taxon>
        <taxon>Octocorallia</taxon>
        <taxon>Malacalcyonacea</taxon>
        <taxon>Plexauridae</taxon>
        <taxon>Paramuricea</taxon>
    </lineage>
</organism>
<dbReference type="AlphaFoldDB" id="A0A7D9E637"/>
<dbReference type="EMBL" id="CACRXK020004153">
    <property type="protein sequence ID" value="CAB4001680.1"/>
    <property type="molecule type" value="Genomic_DNA"/>
</dbReference>
<keyword evidence="2" id="KW-1185">Reference proteome</keyword>
<accession>A0A7D9E637</accession>